<feature type="domain" description="HECT" evidence="7">
    <location>
        <begin position="1"/>
        <end position="112"/>
    </location>
</feature>
<reference evidence="8" key="1">
    <citation type="submission" date="2023-10" db="EMBL/GenBank/DDBJ databases">
        <authorList>
            <person name="Chen Y."/>
            <person name="Shah S."/>
            <person name="Dougan E. K."/>
            <person name="Thang M."/>
            <person name="Chan C."/>
        </authorList>
    </citation>
    <scope>NUCLEOTIDE SEQUENCE [LARGE SCALE GENOMIC DNA]</scope>
</reference>
<dbReference type="EMBL" id="CAUYUJ010017778">
    <property type="protein sequence ID" value="CAK0877800.1"/>
    <property type="molecule type" value="Genomic_DNA"/>
</dbReference>
<evidence type="ECO:0000256" key="2">
    <source>
        <dbReference type="ARBA" id="ARBA00004906"/>
    </source>
</evidence>
<gene>
    <name evidence="8" type="ORF">PCOR1329_LOCUS61756</name>
</gene>
<dbReference type="InterPro" id="IPR000569">
    <property type="entry name" value="HECT_dom"/>
</dbReference>
<dbReference type="Gene3D" id="3.30.2410.10">
    <property type="entry name" value="Hect, E3 ligase catalytic domain"/>
    <property type="match status" value="1"/>
</dbReference>
<proteinExistence type="predicted"/>
<evidence type="ECO:0000256" key="5">
    <source>
        <dbReference type="ARBA" id="ARBA00022786"/>
    </source>
</evidence>
<dbReference type="InterPro" id="IPR035983">
    <property type="entry name" value="Hect_E3_ubiquitin_ligase"/>
</dbReference>
<sequence>MINTNVDGPLAGTEAGNLLCDWFWDVMQRFGAERRAKLLQFATGSSRVPGDGFRGLEPPFCLYLCAGPAERLPTASTCSNQLNLAPYTSRSMLIDRLRVICSAEASLGFGFV</sequence>
<organism evidence="8 9">
    <name type="scientific">Prorocentrum cordatum</name>
    <dbReference type="NCBI Taxonomy" id="2364126"/>
    <lineage>
        <taxon>Eukaryota</taxon>
        <taxon>Sar</taxon>
        <taxon>Alveolata</taxon>
        <taxon>Dinophyceae</taxon>
        <taxon>Prorocentrales</taxon>
        <taxon>Prorocentraceae</taxon>
        <taxon>Prorocentrum</taxon>
    </lineage>
</organism>
<name>A0ABN9VW46_9DINO</name>
<accession>A0ABN9VW46</accession>
<evidence type="ECO:0000313" key="8">
    <source>
        <dbReference type="EMBL" id="CAK0877800.1"/>
    </source>
</evidence>
<comment type="pathway">
    <text evidence="2">Protein modification; protein ubiquitination.</text>
</comment>
<evidence type="ECO:0000259" key="7">
    <source>
        <dbReference type="PROSITE" id="PS50237"/>
    </source>
</evidence>
<evidence type="ECO:0000256" key="6">
    <source>
        <dbReference type="PROSITE-ProRule" id="PRU00104"/>
    </source>
</evidence>
<dbReference type="PANTHER" id="PTHR11254:SF440">
    <property type="entry name" value="E3 UBIQUITIN-PROTEIN LIGASE NEDD-4"/>
    <property type="match status" value="1"/>
</dbReference>
<keyword evidence="5 6" id="KW-0833">Ubl conjugation pathway</keyword>
<keyword evidence="9" id="KW-1185">Reference proteome</keyword>
<dbReference type="Proteomes" id="UP001189429">
    <property type="component" value="Unassembled WGS sequence"/>
</dbReference>
<dbReference type="PANTHER" id="PTHR11254">
    <property type="entry name" value="HECT DOMAIN UBIQUITIN-PROTEIN LIGASE"/>
    <property type="match status" value="1"/>
</dbReference>
<dbReference type="Pfam" id="PF00632">
    <property type="entry name" value="HECT"/>
    <property type="match status" value="1"/>
</dbReference>
<evidence type="ECO:0000256" key="1">
    <source>
        <dbReference type="ARBA" id="ARBA00000885"/>
    </source>
</evidence>
<evidence type="ECO:0000256" key="3">
    <source>
        <dbReference type="ARBA" id="ARBA00012485"/>
    </source>
</evidence>
<protein>
    <recommendedName>
        <fullName evidence="3">HECT-type E3 ubiquitin transferase</fullName>
        <ecNumber evidence="3">2.3.2.26</ecNumber>
    </recommendedName>
</protein>
<evidence type="ECO:0000313" key="9">
    <source>
        <dbReference type="Proteomes" id="UP001189429"/>
    </source>
</evidence>
<feature type="active site" description="Glycyl thioester intermediate" evidence="6">
    <location>
        <position position="78"/>
    </location>
</feature>
<keyword evidence="4" id="KW-0808">Transferase</keyword>
<comment type="caution">
    <text evidence="8">The sequence shown here is derived from an EMBL/GenBank/DDBJ whole genome shotgun (WGS) entry which is preliminary data.</text>
</comment>
<dbReference type="SUPFAM" id="SSF56204">
    <property type="entry name" value="Hect, E3 ligase catalytic domain"/>
    <property type="match status" value="1"/>
</dbReference>
<comment type="catalytic activity">
    <reaction evidence="1">
        <text>S-ubiquitinyl-[E2 ubiquitin-conjugating enzyme]-L-cysteine + [acceptor protein]-L-lysine = [E2 ubiquitin-conjugating enzyme]-L-cysteine + N(6)-ubiquitinyl-[acceptor protein]-L-lysine.</text>
        <dbReference type="EC" id="2.3.2.26"/>
    </reaction>
</comment>
<dbReference type="PROSITE" id="PS50237">
    <property type="entry name" value="HECT"/>
    <property type="match status" value="1"/>
</dbReference>
<evidence type="ECO:0000256" key="4">
    <source>
        <dbReference type="ARBA" id="ARBA00022679"/>
    </source>
</evidence>
<dbReference type="InterPro" id="IPR050409">
    <property type="entry name" value="E3_ubiq-protein_ligase"/>
</dbReference>
<dbReference type="EC" id="2.3.2.26" evidence="3"/>